<dbReference type="CDD" id="cd16142">
    <property type="entry name" value="ARS_like"/>
    <property type="match status" value="1"/>
</dbReference>
<dbReference type="EMBL" id="LR778301">
    <property type="protein sequence ID" value="CAB1370170.1"/>
    <property type="molecule type" value="Genomic_DNA"/>
</dbReference>
<protein>
    <submittedName>
        <fullName evidence="2">Arylsulfatase</fullName>
    </submittedName>
</protein>
<dbReference type="RefSeq" id="WP_145770721.1">
    <property type="nucleotide sequence ID" value="NZ_LR778301.1"/>
</dbReference>
<organism evidence="2 3">
    <name type="scientific">Denitratisoma oestradiolicum</name>
    <dbReference type="NCBI Taxonomy" id="311182"/>
    <lineage>
        <taxon>Bacteria</taxon>
        <taxon>Pseudomonadati</taxon>
        <taxon>Pseudomonadota</taxon>
        <taxon>Betaproteobacteria</taxon>
        <taxon>Nitrosomonadales</taxon>
        <taxon>Sterolibacteriaceae</taxon>
        <taxon>Denitratisoma</taxon>
    </lineage>
</organism>
<reference evidence="2 3" key="1">
    <citation type="submission" date="2020-03" db="EMBL/GenBank/DDBJ databases">
        <authorList>
            <consortium name="Genoscope - CEA"/>
            <person name="William W."/>
        </authorList>
    </citation>
    <scope>NUCLEOTIDE SEQUENCE [LARGE SCALE GENOMIC DNA]</scope>
    <source>
        <strain evidence="3">DSM 16959</strain>
    </source>
</reference>
<evidence type="ECO:0000313" key="3">
    <source>
        <dbReference type="Proteomes" id="UP000515733"/>
    </source>
</evidence>
<feature type="domain" description="Sulfatase N-terminal" evidence="1">
    <location>
        <begin position="30"/>
        <end position="373"/>
    </location>
</feature>
<dbReference type="InterPro" id="IPR017850">
    <property type="entry name" value="Alkaline_phosphatase_core_sf"/>
</dbReference>
<dbReference type="PANTHER" id="PTHR43751:SF2">
    <property type="entry name" value="SULFATASE N-TERMINAL DOMAIN-CONTAINING PROTEIN"/>
    <property type="match status" value="1"/>
</dbReference>
<evidence type="ECO:0000259" key="1">
    <source>
        <dbReference type="Pfam" id="PF00884"/>
    </source>
</evidence>
<dbReference type="AlphaFoldDB" id="A0A6S6Y4A0"/>
<name>A0A6S6Y4A0_9PROT</name>
<gene>
    <name evidence="2" type="ORF">DENOEST_3016</name>
</gene>
<proteinExistence type="predicted"/>
<dbReference type="Pfam" id="PF00884">
    <property type="entry name" value="Sulfatase"/>
    <property type="match status" value="1"/>
</dbReference>
<dbReference type="Gene3D" id="3.40.720.10">
    <property type="entry name" value="Alkaline Phosphatase, subunit A"/>
    <property type="match status" value="1"/>
</dbReference>
<evidence type="ECO:0000313" key="2">
    <source>
        <dbReference type="EMBL" id="CAB1370170.1"/>
    </source>
</evidence>
<dbReference type="SUPFAM" id="SSF53649">
    <property type="entry name" value="Alkaline phosphatase-like"/>
    <property type="match status" value="1"/>
</dbReference>
<dbReference type="KEGG" id="doe:DENOEST_3016"/>
<dbReference type="InterPro" id="IPR052701">
    <property type="entry name" value="GAG_Ulvan_Degrading_Sulfatases"/>
</dbReference>
<dbReference type="PANTHER" id="PTHR43751">
    <property type="entry name" value="SULFATASE"/>
    <property type="match status" value="1"/>
</dbReference>
<accession>A0A6S6Y4A0</accession>
<keyword evidence="3" id="KW-1185">Reference proteome</keyword>
<sequence length="505" mass="56676">MRTLCGFWRLCLVCLLALCLAPLAQAAGKPNILIIMADDVGYWNVGAYSHGMMVPTPNIDRIAKEGMLFTDHYAEPSCTAGRAAFITGQIPIRTGLTTVGQPGAPIGLSDKDPTLAEMLKKQGYRTGQFGKNHLGDRNEFLPTVHGFDEFYGNLYHMNVEEEPEQMDWPKDPGFNQRYRPRGVIKATASSEDDPTVDPRFGKVGKQKIEDTGPLTKKRMETVDDEFTNAAFDFMDRSAKSGKPFFTWLNTTRMHVYTHLKSDSRYLAQPYSSDYDVYGSGMMELDKGVGRILKWLEDKKLAENTIVVFTTDNGAMSDWWPDGGATPFRGQKATTWEGGVRVPMLIRWPGKIKPGSVSNGIQSHLDMFTTLAAAGGEPNVVEDLKKSHKVHIDGVNNIDHWQGKAESARKFQIYYNERELTALRVGPWKGHFKTREGFFDWNKPAALMFNLRMDPFEKQDGSKSQHMAMEKSWIGGLMRDVLGQHMMSLQLYPPRQKGGSLGVEVN</sequence>
<dbReference type="Gene3D" id="3.30.1120.10">
    <property type="match status" value="1"/>
</dbReference>
<dbReference type="InterPro" id="IPR000917">
    <property type="entry name" value="Sulfatase_N"/>
</dbReference>
<dbReference type="Proteomes" id="UP000515733">
    <property type="component" value="Chromosome"/>
</dbReference>
<dbReference type="OrthoDB" id="9766107at2"/>